<reference evidence="9" key="2">
    <citation type="submission" date="2025-09" db="UniProtKB">
        <authorList>
            <consortium name="Ensembl"/>
        </authorList>
    </citation>
    <scope>IDENTIFICATION</scope>
</reference>
<dbReference type="SUPFAM" id="SSF46785">
    <property type="entry name" value="Winged helix' DNA-binding domain"/>
    <property type="match status" value="1"/>
</dbReference>
<feature type="region of interest" description="Disordered" evidence="7">
    <location>
        <begin position="314"/>
        <end position="366"/>
    </location>
</feature>
<dbReference type="STRING" id="379532.ENSPCOP00000010437"/>
<evidence type="ECO:0000256" key="7">
    <source>
        <dbReference type="SAM" id="MobiDB-lite"/>
    </source>
</evidence>
<evidence type="ECO:0000256" key="5">
    <source>
        <dbReference type="ARBA" id="ARBA00023242"/>
    </source>
</evidence>
<dbReference type="PROSITE" id="PS00657">
    <property type="entry name" value="FORK_HEAD_1"/>
    <property type="match status" value="1"/>
</dbReference>
<evidence type="ECO:0000313" key="9">
    <source>
        <dbReference type="Ensembl" id="ENSPCOP00000010437.1"/>
    </source>
</evidence>
<dbReference type="AlphaFoldDB" id="A0A2K6F8Z1"/>
<sequence>MGPVIGMTPDKRAETPGAEKVAGLSQIYKMGSLPEAVDAARPKATLVDSESADDELTNLNWLHESTNLLTNFSLGNEGLPIVSPLYDIEGDDVPSFGSSCYQNPEKKSATSKPPYSFSLLIYMAIEHSPNKCLPVKEIYSWILNRFPYFATAPTGWKNSVRHNLSLNKCFQKVEKSHGKVNGKGSLWCVDPEYKPNLMQALKKQPFSSASSQSVSLSPHYLSSVLKQNQVQTLKGEKPLPLKTALQKKRSYGNAFNHPSAIRLQESDSLATSIDPKEDHNYSASSMAAQRCASRSSVSSLSSVDEVYEFIPKSSHVGSDGSEGFHSEEDTDGDYEDDPLGDSGYASQACADTSEKRQSGKKMRKQSCQEIDEELKEAAGSLLHLAGIRTCLGSLISTAKTQNQKQRKK</sequence>
<dbReference type="Proteomes" id="UP000233160">
    <property type="component" value="Unassembled WGS sequence"/>
</dbReference>
<feature type="DNA-binding region" description="Fork-head" evidence="6">
    <location>
        <begin position="112"/>
        <end position="199"/>
    </location>
</feature>
<gene>
    <name evidence="9" type="primary">FOXN2</name>
</gene>
<dbReference type="InterPro" id="IPR030456">
    <property type="entry name" value="TF_fork_head_CS_2"/>
</dbReference>
<dbReference type="FunFam" id="1.10.10.10:FF:000341">
    <property type="entry name" value="Forkhead box protein N2"/>
    <property type="match status" value="1"/>
</dbReference>
<name>A0A2K6F8Z1_PROCO</name>
<evidence type="ECO:0000313" key="10">
    <source>
        <dbReference type="Proteomes" id="UP000233160"/>
    </source>
</evidence>
<dbReference type="GO" id="GO:0005654">
    <property type="term" value="C:nucleoplasm"/>
    <property type="evidence" value="ECO:0007669"/>
    <property type="project" value="Ensembl"/>
</dbReference>
<dbReference type="InterPro" id="IPR047403">
    <property type="entry name" value="FH_FOXN2"/>
</dbReference>
<dbReference type="InterPro" id="IPR001766">
    <property type="entry name" value="Fork_head_dom"/>
</dbReference>
<evidence type="ECO:0000256" key="6">
    <source>
        <dbReference type="PROSITE-ProRule" id="PRU00089"/>
    </source>
</evidence>
<evidence type="ECO:0000256" key="3">
    <source>
        <dbReference type="ARBA" id="ARBA00023125"/>
    </source>
</evidence>
<dbReference type="CDD" id="cd20058">
    <property type="entry name" value="FH_FOXN2"/>
    <property type="match status" value="1"/>
</dbReference>
<dbReference type="PRINTS" id="PR00053">
    <property type="entry name" value="FORKHEAD"/>
</dbReference>
<proteinExistence type="predicted"/>
<dbReference type="InterPro" id="IPR036390">
    <property type="entry name" value="WH_DNA-bd_sf"/>
</dbReference>
<keyword evidence="5 6" id="KW-0539">Nucleus</keyword>
<dbReference type="Pfam" id="PF00250">
    <property type="entry name" value="Forkhead"/>
    <property type="match status" value="1"/>
</dbReference>
<evidence type="ECO:0000256" key="4">
    <source>
        <dbReference type="ARBA" id="ARBA00023163"/>
    </source>
</evidence>
<dbReference type="PROSITE" id="PS50039">
    <property type="entry name" value="FORK_HEAD_3"/>
    <property type="match status" value="1"/>
</dbReference>
<dbReference type="PROSITE" id="PS00658">
    <property type="entry name" value="FORK_HEAD_2"/>
    <property type="match status" value="1"/>
</dbReference>
<comment type="subcellular location">
    <subcellularLocation>
        <location evidence="1 6">Nucleus</location>
    </subcellularLocation>
</comment>
<dbReference type="GO" id="GO:0000987">
    <property type="term" value="F:cis-regulatory region sequence-specific DNA binding"/>
    <property type="evidence" value="ECO:0007669"/>
    <property type="project" value="TreeGrafter"/>
</dbReference>
<keyword evidence="2" id="KW-0805">Transcription regulation</keyword>
<dbReference type="GO" id="GO:0003700">
    <property type="term" value="F:DNA-binding transcription factor activity"/>
    <property type="evidence" value="ECO:0007669"/>
    <property type="project" value="InterPro"/>
</dbReference>
<dbReference type="SMART" id="SM00339">
    <property type="entry name" value="FH"/>
    <property type="match status" value="1"/>
</dbReference>
<keyword evidence="3 6" id="KW-0238">DNA-binding</keyword>
<dbReference type="Ensembl" id="ENSPCOT00000021015.1">
    <property type="protein sequence ID" value="ENSPCOP00000010437.1"/>
    <property type="gene ID" value="ENSPCOG00000016686.1"/>
</dbReference>
<keyword evidence="4" id="KW-0804">Transcription</keyword>
<dbReference type="PANTHER" id="PTHR13962">
    <property type="entry name" value="FORKHEAD BOX PROTEIN N3-LIKE PROTEIN-RELATED"/>
    <property type="match status" value="1"/>
</dbReference>
<dbReference type="PANTHER" id="PTHR13962:SF19">
    <property type="entry name" value="FORKHEAD BOX PROTEIN N2"/>
    <property type="match status" value="1"/>
</dbReference>
<dbReference type="OMA" id="GYVSQPC"/>
<dbReference type="GO" id="GO:0035914">
    <property type="term" value="P:skeletal muscle cell differentiation"/>
    <property type="evidence" value="ECO:0007669"/>
    <property type="project" value="Ensembl"/>
</dbReference>
<protein>
    <submittedName>
        <fullName evidence="9">Forkhead box N2</fullName>
    </submittedName>
</protein>
<evidence type="ECO:0000256" key="2">
    <source>
        <dbReference type="ARBA" id="ARBA00023015"/>
    </source>
</evidence>
<feature type="domain" description="Fork-head" evidence="8">
    <location>
        <begin position="112"/>
        <end position="199"/>
    </location>
</feature>
<keyword evidence="10" id="KW-1185">Reference proteome</keyword>
<feature type="compositionally biased region" description="Acidic residues" evidence="7">
    <location>
        <begin position="328"/>
        <end position="339"/>
    </location>
</feature>
<dbReference type="InterPro" id="IPR018122">
    <property type="entry name" value="TF_fork_head_CS_1"/>
</dbReference>
<accession>A0A2K6F8Z1</accession>
<dbReference type="GeneTree" id="ENSGT00940000159118"/>
<evidence type="ECO:0000256" key="1">
    <source>
        <dbReference type="ARBA" id="ARBA00004123"/>
    </source>
</evidence>
<evidence type="ECO:0000259" key="8">
    <source>
        <dbReference type="PROSITE" id="PS50039"/>
    </source>
</evidence>
<organism evidence="9 10">
    <name type="scientific">Propithecus coquereli</name>
    <name type="common">Coquerel's sifaka</name>
    <name type="synonym">Propithecus verreauxi coquereli</name>
    <dbReference type="NCBI Taxonomy" id="379532"/>
    <lineage>
        <taxon>Eukaryota</taxon>
        <taxon>Metazoa</taxon>
        <taxon>Chordata</taxon>
        <taxon>Craniata</taxon>
        <taxon>Vertebrata</taxon>
        <taxon>Euteleostomi</taxon>
        <taxon>Mammalia</taxon>
        <taxon>Eutheria</taxon>
        <taxon>Euarchontoglires</taxon>
        <taxon>Primates</taxon>
        <taxon>Strepsirrhini</taxon>
        <taxon>Lemuriformes</taxon>
        <taxon>Indriidae</taxon>
        <taxon>Propithecus</taxon>
    </lineage>
</organism>
<dbReference type="InterPro" id="IPR047119">
    <property type="entry name" value="FOXN2/3-like"/>
</dbReference>
<reference evidence="9" key="1">
    <citation type="submission" date="2025-08" db="UniProtKB">
        <authorList>
            <consortium name="Ensembl"/>
        </authorList>
    </citation>
    <scope>IDENTIFICATION</scope>
</reference>
<dbReference type="Gene3D" id="1.10.10.10">
    <property type="entry name" value="Winged helix-like DNA-binding domain superfamily/Winged helix DNA-binding domain"/>
    <property type="match status" value="1"/>
</dbReference>
<dbReference type="InterPro" id="IPR036388">
    <property type="entry name" value="WH-like_DNA-bd_sf"/>
</dbReference>